<keyword evidence="2" id="KW-0378">Hydrolase</keyword>
<dbReference type="Proteomes" id="UP000619118">
    <property type="component" value="Unassembled WGS sequence"/>
</dbReference>
<dbReference type="SUPFAM" id="SSF53474">
    <property type="entry name" value="alpha/beta-Hydrolases"/>
    <property type="match status" value="1"/>
</dbReference>
<dbReference type="EMBL" id="BMQX01000022">
    <property type="protein sequence ID" value="GGQ27294.1"/>
    <property type="molecule type" value="Genomic_DNA"/>
</dbReference>
<comment type="caution">
    <text evidence="2">The sequence shown here is derived from an EMBL/GenBank/DDBJ whole genome shotgun (WGS) entry which is preliminary data.</text>
</comment>
<dbReference type="Pfam" id="PF12697">
    <property type="entry name" value="Abhydrolase_6"/>
    <property type="match status" value="1"/>
</dbReference>
<dbReference type="InterPro" id="IPR050228">
    <property type="entry name" value="Carboxylesterase_BioH"/>
</dbReference>
<dbReference type="InterPro" id="IPR029058">
    <property type="entry name" value="AB_hydrolase_fold"/>
</dbReference>
<dbReference type="Gene3D" id="3.40.50.1820">
    <property type="entry name" value="alpha/beta hydrolase"/>
    <property type="match status" value="1"/>
</dbReference>
<dbReference type="GO" id="GO:0016787">
    <property type="term" value="F:hydrolase activity"/>
    <property type="evidence" value="ECO:0007669"/>
    <property type="project" value="UniProtKB-KW"/>
</dbReference>
<evidence type="ECO:0000259" key="1">
    <source>
        <dbReference type="Pfam" id="PF12697"/>
    </source>
</evidence>
<evidence type="ECO:0000313" key="2">
    <source>
        <dbReference type="EMBL" id="GGQ27294.1"/>
    </source>
</evidence>
<protein>
    <submittedName>
        <fullName evidence="2">Alpha/beta hydrolase</fullName>
    </submittedName>
</protein>
<gene>
    <name evidence="2" type="ORF">GCM10009411_28960</name>
</gene>
<evidence type="ECO:0000313" key="3">
    <source>
        <dbReference type="Proteomes" id="UP000619118"/>
    </source>
</evidence>
<name>A0ABQ2RI23_9GAMM</name>
<keyword evidence="3" id="KW-1185">Reference proteome</keyword>
<dbReference type="InterPro" id="IPR000073">
    <property type="entry name" value="AB_hydrolase_1"/>
</dbReference>
<sequence>MTTIVLLRGLMRDSRHWYGFDELLSQQTALSLFNVICVDLPGNGTLVTQKSPIKMADFSAAVWQQIDAALFAQHKRPEQTQLLLVGLSMGGMLALTMAAQCPERVKQVVLINSSAANLSPWYQRFQLGGLLVSLAKVLTSAIQNRVASSQPQKPHHWLEATVLAFTSQQLAQHSQVIVAWSELRQQCHTSFSNGLRQIYASARFDCPVLTGVSVMVVVGNQDKLADPKCSEQLAQFYQAQLHQINDCGHDVSLDQPQQLLQIINGIGIKLALPFINIVLPGVGRKVDKGANHILLITARQIHCP</sequence>
<dbReference type="PRINTS" id="PR00111">
    <property type="entry name" value="ABHYDROLASE"/>
</dbReference>
<dbReference type="PANTHER" id="PTHR43194:SF5">
    <property type="entry name" value="PIMELOYL-[ACYL-CARRIER PROTEIN] METHYL ESTER ESTERASE"/>
    <property type="match status" value="1"/>
</dbReference>
<organism evidence="2 3">
    <name type="scientific">Shewanella litoralis</name>
    <dbReference type="NCBI Taxonomy" id="2282700"/>
    <lineage>
        <taxon>Bacteria</taxon>
        <taxon>Pseudomonadati</taxon>
        <taxon>Pseudomonadota</taxon>
        <taxon>Gammaproteobacteria</taxon>
        <taxon>Alteromonadales</taxon>
        <taxon>Shewanellaceae</taxon>
        <taxon>Shewanella</taxon>
    </lineage>
</organism>
<dbReference type="RefSeq" id="WP_160053278.1">
    <property type="nucleotide sequence ID" value="NZ_BMQX01000022.1"/>
</dbReference>
<dbReference type="PANTHER" id="PTHR43194">
    <property type="entry name" value="HYDROLASE ALPHA/BETA FOLD FAMILY"/>
    <property type="match status" value="1"/>
</dbReference>
<accession>A0ABQ2RI23</accession>
<proteinExistence type="predicted"/>
<reference evidence="3" key="1">
    <citation type="journal article" date="2019" name="Int. J. Syst. Evol. Microbiol.">
        <title>The Global Catalogue of Microorganisms (GCM) 10K type strain sequencing project: providing services to taxonomists for standard genome sequencing and annotation.</title>
        <authorList>
            <consortium name="The Broad Institute Genomics Platform"/>
            <consortium name="The Broad Institute Genome Sequencing Center for Infectious Disease"/>
            <person name="Wu L."/>
            <person name="Ma J."/>
        </authorList>
    </citation>
    <scope>NUCLEOTIDE SEQUENCE [LARGE SCALE GENOMIC DNA]</scope>
    <source>
        <strain evidence="3">JCM 32306</strain>
    </source>
</reference>
<feature type="domain" description="AB hydrolase-1" evidence="1">
    <location>
        <begin position="4"/>
        <end position="260"/>
    </location>
</feature>